<evidence type="ECO:0000313" key="4">
    <source>
        <dbReference type="EMBL" id="KAF6134617.1"/>
    </source>
</evidence>
<dbReference type="FunFam" id="1.25.70.10:FF:000001">
    <property type="entry name" value="Mitochondrial transcription termination factor-like"/>
    <property type="match status" value="1"/>
</dbReference>
<organism evidence="4 5">
    <name type="scientific">Kingdonia uniflora</name>
    <dbReference type="NCBI Taxonomy" id="39325"/>
    <lineage>
        <taxon>Eukaryota</taxon>
        <taxon>Viridiplantae</taxon>
        <taxon>Streptophyta</taxon>
        <taxon>Embryophyta</taxon>
        <taxon>Tracheophyta</taxon>
        <taxon>Spermatophyta</taxon>
        <taxon>Magnoliopsida</taxon>
        <taxon>Ranunculales</taxon>
        <taxon>Circaeasteraceae</taxon>
        <taxon>Kingdonia</taxon>
    </lineage>
</organism>
<comment type="similarity">
    <text evidence="1">Belongs to the mTERF family.</text>
</comment>
<keyword evidence="2" id="KW-0804">Transcription</keyword>
<sequence length="399" mass="45195">MFRFLCKELEFISSSSSIIRGWLTSTRPRDVYFLQTQSLKSKPISSNQTSVTTSYLMKSCGWSLESATKASKKITIRSVEEANSVVELFRTHGFTDNQTTDIITKRPSLLLANPYVNLKPKIEYFKSLGMSIPDIGKIISRKPIILSRDLENQIIPTCNFVKTLVYTDNKLVTLLKTFVPMLNCNIEKIMSPNISMLRTYGVPEPNISRLMNHQPSTLTLTSNCLEAKILKVEKLGFGLKSKRFILALAMVTKLSESRWEQKMGAYKSLGWSEEEILSAFRLQPHVMLCSVEKIKNIMAFFVNKLGWSPSAVSKYPNLMMLSLEKRIIPRCSVLQILFSKGLVKKNASIPSLLILSERAFLEKFVIKYQSEIPELGKAYVGSEVLRQLQVVEAQKGNPN</sequence>
<keyword evidence="2" id="KW-0806">Transcription termination</keyword>
<evidence type="ECO:0000313" key="5">
    <source>
        <dbReference type="Proteomes" id="UP000541444"/>
    </source>
</evidence>
<proteinExistence type="inferred from homology"/>
<dbReference type="GO" id="GO:0003676">
    <property type="term" value="F:nucleic acid binding"/>
    <property type="evidence" value="ECO:0007669"/>
    <property type="project" value="InterPro"/>
</dbReference>
<keyword evidence="3" id="KW-0809">Transit peptide</keyword>
<dbReference type="Proteomes" id="UP000541444">
    <property type="component" value="Unassembled WGS sequence"/>
</dbReference>
<evidence type="ECO:0000256" key="1">
    <source>
        <dbReference type="ARBA" id="ARBA00007692"/>
    </source>
</evidence>
<dbReference type="PANTHER" id="PTHR13068:SF236">
    <property type="entry name" value="OS02G0749800 PROTEIN"/>
    <property type="match status" value="1"/>
</dbReference>
<dbReference type="InterPro" id="IPR038538">
    <property type="entry name" value="MTERF_sf"/>
</dbReference>
<dbReference type="SMART" id="SM00733">
    <property type="entry name" value="Mterf"/>
    <property type="match status" value="6"/>
</dbReference>
<keyword evidence="5" id="KW-1185">Reference proteome</keyword>
<accession>A0A7J7KWA6</accession>
<name>A0A7J7KWA6_9MAGN</name>
<protein>
    <submittedName>
        <fullName evidence="4">Uncharacterized protein</fullName>
    </submittedName>
</protein>
<dbReference type="OrthoDB" id="637682at2759"/>
<dbReference type="Pfam" id="PF02536">
    <property type="entry name" value="mTERF"/>
    <property type="match status" value="2"/>
</dbReference>
<evidence type="ECO:0000256" key="2">
    <source>
        <dbReference type="ARBA" id="ARBA00022472"/>
    </source>
</evidence>
<comment type="caution">
    <text evidence="4">The sequence shown here is derived from an EMBL/GenBank/DDBJ whole genome shotgun (WGS) entry which is preliminary data.</text>
</comment>
<dbReference type="InterPro" id="IPR003690">
    <property type="entry name" value="MTERF"/>
</dbReference>
<keyword evidence="2" id="KW-0805">Transcription regulation</keyword>
<dbReference type="AlphaFoldDB" id="A0A7J7KWA6"/>
<evidence type="ECO:0000256" key="3">
    <source>
        <dbReference type="ARBA" id="ARBA00022946"/>
    </source>
</evidence>
<dbReference type="Gene3D" id="1.25.70.10">
    <property type="entry name" value="Transcription termination factor 3, mitochondrial"/>
    <property type="match status" value="1"/>
</dbReference>
<dbReference type="GO" id="GO:0006353">
    <property type="term" value="P:DNA-templated transcription termination"/>
    <property type="evidence" value="ECO:0007669"/>
    <property type="project" value="UniProtKB-KW"/>
</dbReference>
<dbReference type="EMBL" id="JACGCM010002832">
    <property type="protein sequence ID" value="KAF6134617.1"/>
    <property type="molecule type" value="Genomic_DNA"/>
</dbReference>
<dbReference type="PANTHER" id="PTHR13068">
    <property type="entry name" value="CGI-12 PROTEIN-RELATED"/>
    <property type="match status" value="1"/>
</dbReference>
<reference evidence="4 5" key="1">
    <citation type="journal article" date="2020" name="IScience">
        <title>Genome Sequencing of the Endangered Kingdonia uniflora (Circaeasteraceae, Ranunculales) Reveals Potential Mechanisms of Evolutionary Specialization.</title>
        <authorList>
            <person name="Sun Y."/>
            <person name="Deng T."/>
            <person name="Zhang A."/>
            <person name="Moore M.J."/>
            <person name="Landis J.B."/>
            <person name="Lin N."/>
            <person name="Zhang H."/>
            <person name="Zhang X."/>
            <person name="Huang J."/>
            <person name="Zhang X."/>
            <person name="Sun H."/>
            <person name="Wang H."/>
        </authorList>
    </citation>
    <scope>NUCLEOTIDE SEQUENCE [LARGE SCALE GENOMIC DNA]</scope>
    <source>
        <strain evidence="4">TB1705</strain>
        <tissue evidence="4">Leaf</tissue>
    </source>
</reference>
<gene>
    <name evidence="4" type="ORF">GIB67_010113</name>
</gene>